<dbReference type="Proteomes" id="UP000291343">
    <property type="component" value="Unassembled WGS sequence"/>
</dbReference>
<dbReference type="OrthoDB" id="6606840at2759"/>
<dbReference type="PANTHER" id="PTHR10492">
    <property type="match status" value="1"/>
</dbReference>
<protein>
    <submittedName>
        <fullName evidence="1">Uncharacterized protein</fullName>
    </submittedName>
</protein>
<evidence type="ECO:0000313" key="2">
    <source>
        <dbReference type="Proteomes" id="UP000291343"/>
    </source>
</evidence>
<dbReference type="SMR" id="A0A482XQA6"/>
<sequence length="151" mass="17532">MVLVELFNPKSPCMKDGKCTKRYPKELLKETRTGSDGYPLYKRRKPEDGGYTAQIQFKNSTIEVDNRWVVPYCPLLSRIFNAHLNVEFCNSIKSIKYVCKYINKGSDMAVFDIVTPDICNEVQQYELGRYISSNEAIWRMLTFHNTNATLQ</sequence>
<keyword evidence="2" id="KW-1185">Reference proteome</keyword>
<dbReference type="PANTHER" id="PTHR10492:SF57">
    <property type="entry name" value="ATP-DEPENDENT DNA HELICASE"/>
    <property type="match status" value="1"/>
</dbReference>
<reference evidence="1 2" key="1">
    <citation type="journal article" date="2017" name="Gigascience">
        <title>Genome sequence of the small brown planthopper, Laodelphax striatellus.</title>
        <authorList>
            <person name="Zhu J."/>
            <person name="Jiang F."/>
            <person name="Wang X."/>
            <person name="Yang P."/>
            <person name="Bao Y."/>
            <person name="Zhao W."/>
            <person name="Wang W."/>
            <person name="Lu H."/>
            <person name="Wang Q."/>
            <person name="Cui N."/>
            <person name="Li J."/>
            <person name="Chen X."/>
            <person name="Luo L."/>
            <person name="Yu J."/>
            <person name="Kang L."/>
            <person name="Cui F."/>
        </authorList>
    </citation>
    <scope>NUCLEOTIDE SEQUENCE [LARGE SCALE GENOMIC DNA]</scope>
    <source>
        <strain evidence="1">Lst14</strain>
    </source>
</reference>
<comment type="caution">
    <text evidence="1">The sequence shown here is derived from an EMBL/GenBank/DDBJ whole genome shotgun (WGS) entry which is preliminary data.</text>
</comment>
<proteinExistence type="predicted"/>
<dbReference type="InParanoid" id="A0A482XQA6"/>
<dbReference type="AlphaFoldDB" id="A0A482XQA6"/>
<gene>
    <name evidence="1" type="ORF">LSTR_LSTR012849</name>
</gene>
<organism evidence="1 2">
    <name type="scientific">Laodelphax striatellus</name>
    <name type="common">Small brown planthopper</name>
    <name type="synonym">Delphax striatella</name>
    <dbReference type="NCBI Taxonomy" id="195883"/>
    <lineage>
        <taxon>Eukaryota</taxon>
        <taxon>Metazoa</taxon>
        <taxon>Ecdysozoa</taxon>
        <taxon>Arthropoda</taxon>
        <taxon>Hexapoda</taxon>
        <taxon>Insecta</taxon>
        <taxon>Pterygota</taxon>
        <taxon>Neoptera</taxon>
        <taxon>Paraneoptera</taxon>
        <taxon>Hemiptera</taxon>
        <taxon>Auchenorrhyncha</taxon>
        <taxon>Fulgoroidea</taxon>
        <taxon>Delphacidae</taxon>
        <taxon>Criomorphinae</taxon>
        <taxon>Laodelphax</taxon>
    </lineage>
</organism>
<name>A0A482XQA6_LAOST</name>
<accession>A0A482XQA6</accession>
<evidence type="ECO:0000313" key="1">
    <source>
        <dbReference type="EMBL" id="RZF47834.1"/>
    </source>
</evidence>
<dbReference type="EMBL" id="QKKF02003118">
    <property type="protein sequence ID" value="RZF47834.1"/>
    <property type="molecule type" value="Genomic_DNA"/>
</dbReference>
<dbReference type="STRING" id="195883.A0A482XQA6"/>